<proteinExistence type="predicted"/>
<dbReference type="Proteomes" id="UP000823775">
    <property type="component" value="Unassembled WGS sequence"/>
</dbReference>
<gene>
    <name evidence="2" type="ORF">HAX54_028095</name>
</gene>
<evidence type="ECO:0000256" key="1">
    <source>
        <dbReference type="SAM" id="MobiDB-lite"/>
    </source>
</evidence>
<comment type="caution">
    <text evidence="2">The sequence shown here is derived from an EMBL/GenBank/DDBJ whole genome shotgun (WGS) entry which is preliminary data.</text>
</comment>
<feature type="non-terminal residue" evidence="2">
    <location>
        <position position="100"/>
    </location>
</feature>
<name>A0ABS8V5K7_DATST</name>
<protein>
    <submittedName>
        <fullName evidence="2">Uncharacterized protein</fullName>
    </submittedName>
</protein>
<accession>A0ABS8V5K7</accession>
<reference evidence="2 3" key="1">
    <citation type="journal article" date="2021" name="BMC Genomics">
        <title>Datura genome reveals duplications of psychoactive alkaloid biosynthetic genes and high mutation rate following tissue culture.</title>
        <authorList>
            <person name="Rajewski A."/>
            <person name="Carter-House D."/>
            <person name="Stajich J."/>
            <person name="Litt A."/>
        </authorList>
    </citation>
    <scope>NUCLEOTIDE SEQUENCE [LARGE SCALE GENOMIC DNA]</scope>
    <source>
        <strain evidence="2">AR-01</strain>
    </source>
</reference>
<evidence type="ECO:0000313" key="3">
    <source>
        <dbReference type="Proteomes" id="UP000823775"/>
    </source>
</evidence>
<sequence>MGRPRKMESSSSPSKEGPARIFRAKAVEPHRLTWFNTQKEAKYALENWIDEGRLALEFLAIRDKICELGDGYIFNEPKRCNLNLVREFYENWTPHLDRVQ</sequence>
<organism evidence="2 3">
    <name type="scientific">Datura stramonium</name>
    <name type="common">Jimsonweed</name>
    <name type="synonym">Common thornapple</name>
    <dbReference type="NCBI Taxonomy" id="4076"/>
    <lineage>
        <taxon>Eukaryota</taxon>
        <taxon>Viridiplantae</taxon>
        <taxon>Streptophyta</taxon>
        <taxon>Embryophyta</taxon>
        <taxon>Tracheophyta</taxon>
        <taxon>Spermatophyta</taxon>
        <taxon>Magnoliopsida</taxon>
        <taxon>eudicotyledons</taxon>
        <taxon>Gunneridae</taxon>
        <taxon>Pentapetalae</taxon>
        <taxon>asterids</taxon>
        <taxon>lamiids</taxon>
        <taxon>Solanales</taxon>
        <taxon>Solanaceae</taxon>
        <taxon>Solanoideae</taxon>
        <taxon>Datureae</taxon>
        <taxon>Datura</taxon>
    </lineage>
</organism>
<dbReference type="EMBL" id="JACEIK010003435">
    <property type="protein sequence ID" value="MCD9641707.1"/>
    <property type="molecule type" value="Genomic_DNA"/>
</dbReference>
<evidence type="ECO:0000313" key="2">
    <source>
        <dbReference type="EMBL" id="MCD9641707.1"/>
    </source>
</evidence>
<keyword evidence="3" id="KW-1185">Reference proteome</keyword>
<feature type="region of interest" description="Disordered" evidence="1">
    <location>
        <begin position="1"/>
        <end position="20"/>
    </location>
</feature>